<name>A0ABS8XFU6_9BURK</name>
<comment type="caution">
    <text evidence="4">The sequence shown here is derived from an EMBL/GenBank/DDBJ whole genome shotgun (WGS) entry which is preliminary data.</text>
</comment>
<dbReference type="EMBL" id="JAJTWT010000004">
    <property type="protein sequence ID" value="MCE4537873.1"/>
    <property type="molecule type" value="Genomic_DNA"/>
</dbReference>
<dbReference type="RefSeq" id="WP_233392139.1">
    <property type="nucleotide sequence ID" value="NZ_JAJTWT010000004.1"/>
</dbReference>
<reference evidence="4 5" key="1">
    <citation type="submission" date="2021-12" db="EMBL/GenBank/DDBJ databases">
        <title>Genome seq of p7.</title>
        <authorList>
            <person name="Seo T."/>
        </authorList>
    </citation>
    <scope>NUCLEOTIDE SEQUENCE [LARGE SCALE GENOMIC DNA]</scope>
    <source>
        <strain evidence="4 5">P7</strain>
    </source>
</reference>
<evidence type="ECO:0000256" key="2">
    <source>
        <dbReference type="ARBA" id="ARBA00023002"/>
    </source>
</evidence>
<dbReference type="InterPro" id="IPR051911">
    <property type="entry name" value="SDR_oxidoreductase"/>
</dbReference>
<evidence type="ECO:0000313" key="5">
    <source>
        <dbReference type="Proteomes" id="UP001201463"/>
    </source>
</evidence>
<dbReference type="PRINTS" id="PR00081">
    <property type="entry name" value="GDHRDH"/>
</dbReference>
<keyword evidence="5" id="KW-1185">Reference proteome</keyword>
<protein>
    <submittedName>
        <fullName evidence="4">Oxidoreductase</fullName>
    </submittedName>
</protein>
<accession>A0ABS8XFU6</accession>
<proteinExistence type="inferred from homology"/>
<dbReference type="PANTHER" id="PTHR43976:SF16">
    <property type="entry name" value="SHORT-CHAIN DEHYDROGENASE_REDUCTASE FAMILY PROTEIN"/>
    <property type="match status" value="1"/>
</dbReference>
<dbReference type="InterPro" id="IPR002347">
    <property type="entry name" value="SDR_fam"/>
</dbReference>
<dbReference type="Proteomes" id="UP001201463">
    <property type="component" value="Unassembled WGS sequence"/>
</dbReference>
<evidence type="ECO:0000256" key="1">
    <source>
        <dbReference type="ARBA" id="ARBA00006484"/>
    </source>
</evidence>
<gene>
    <name evidence="4" type="ORF">LXT12_11485</name>
</gene>
<evidence type="ECO:0000313" key="4">
    <source>
        <dbReference type="EMBL" id="MCE4537873.1"/>
    </source>
</evidence>
<dbReference type="Pfam" id="PF00106">
    <property type="entry name" value="adh_short"/>
    <property type="match status" value="1"/>
</dbReference>
<dbReference type="PRINTS" id="PR00080">
    <property type="entry name" value="SDRFAMILY"/>
</dbReference>
<dbReference type="InterPro" id="IPR036291">
    <property type="entry name" value="NAD(P)-bd_dom_sf"/>
</dbReference>
<organism evidence="4 5">
    <name type="scientific">Pelomonas caseinilytica</name>
    <dbReference type="NCBI Taxonomy" id="2906763"/>
    <lineage>
        <taxon>Bacteria</taxon>
        <taxon>Pseudomonadati</taxon>
        <taxon>Pseudomonadota</taxon>
        <taxon>Betaproteobacteria</taxon>
        <taxon>Burkholderiales</taxon>
        <taxon>Sphaerotilaceae</taxon>
        <taxon>Roseateles</taxon>
    </lineage>
</organism>
<dbReference type="NCBIfam" id="NF004823">
    <property type="entry name" value="PRK06179.1"/>
    <property type="match status" value="1"/>
</dbReference>
<dbReference type="SUPFAM" id="SSF51735">
    <property type="entry name" value="NAD(P)-binding Rossmann-fold domains"/>
    <property type="match status" value="1"/>
</dbReference>
<evidence type="ECO:0000256" key="3">
    <source>
        <dbReference type="RuleBase" id="RU000363"/>
    </source>
</evidence>
<dbReference type="PANTHER" id="PTHR43976">
    <property type="entry name" value="SHORT CHAIN DEHYDROGENASE"/>
    <property type="match status" value="1"/>
</dbReference>
<dbReference type="Gene3D" id="3.40.50.720">
    <property type="entry name" value="NAD(P)-binding Rossmann-like Domain"/>
    <property type="match status" value="1"/>
</dbReference>
<dbReference type="CDD" id="cd05374">
    <property type="entry name" value="17beta-HSD-like_SDR_c"/>
    <property type="match status" value="1"/>
</dbReference>
<comment type="similarity">
    <text evidence="1 3">Belongs to the short-chain dehydrogenases/reductases (SDR) family.</text>
</comment>
<sequence>MTPASTSTSRPVALVTGASSGIGEASARALQAAGYRVFGTYRKPLTQWAGGIEYLACDVTRDESVSAAVQQVLQATGRIDLLVNNAGIGLIAGAEESSVEQARALFEVNLFGAIRMAQAVLPAMRRQRSGRIVNLSSILGVIPSPYSALYSATKHAMEGYFESLDHEVRGFGIRALLVEPAYTRTSFEGNVLHADRKLDAYQAARTQAEALVRTVMQQADTPETVAQVVLRAAQDPKPRLRYTAGSVARRVSLLRRFVPAAAFDKSLRQQLGL</sequence>
<keyword evidence="2" id="KW-0560">Oxidoreductase</keyword>